<dbReference type="RefSeq" id="XP_044682404.1">
    <property type="nucleotide sequence ID" value="XM_044823913.1"/>
</dbReference>
<name>A0A9P8IRS3_9HYPO</name>
<organism evidence="1 2">
    <name type="scientific">Fusarium musae</name>
    <dbReference type="NCBI Taxonomy" id="1042133"/>
    <lineage>
        <taxon>Eukaryota</taxon>
        <taxon>Fungi</taxon>
        <taxon>Dikarya</taxon>
        <taxon>Ascomycota</taxon>
        <taxon>Pezizomycotina</taxon>
        <taxon>Sordariomycetes</taxon>
        <taxon>Hypocreomycetidae</taxon>
        <taxon>Hypocreales</taxon>
        <taxon>Nectriaceae</taxon>
        <taxon>Fusarium</taxon>
    </lineage>
</organism>
<reference evidence="1" key="1">
    <citation type="journal article" date="2021" name="Mol. Plant Microbe Interact.">
        <title>Telomere to telomere genome assembly of Fusarium musae F31, causal agent of crown rot disease of banana.</title>
        <authorList>
            <person name="Degradi L."/>
            <person name="Tava V."/>
            <person name="Kunova A."/>
            <person name="Cortesi P."/>
            <person name="Saracchi M."/>
            <person name="Pasquali M."/>
        </authorList>
    </citation>
    <scope>NUCLEOTIDE SEQUENCE</scope>
    <source>
        <strain evidence="1">F31</strain>
    </source>
</reference>
<dbReference type="AlphaFoldDB" id="A0A9P8IRS3"/>
<protein>
    <submittedName>
        <fullName evidence="1">Uncharacterized protein</fullName>
    </submittedName>
</protein>
<dbReference type="Proteomes" id="UP000827133">
    <property type="component" value="Unassembled WGS sequence"/>
</dbReference>
<dbReference type="GeneID" id="68314105"/>
<proteinExistence type="predicted"/>
<evidence type="ECO:0000313" key="2">
    <source>
        <dbReference type="Proteomes" id="UP000827133"/>
    </source>
</evidence>
<accession>A0A9P8IRS3</accession>
<comment type="caution">
    <text evidence="1">The sequence shown here is derived from an EMBL/GenBank/DDBJ whole genome shotgun (WGS) entry which is preliminary data.</text>
</comment>
<dbReference type="KEGG" id="fmu:J7337_006249"/>
<keyword evidence="2" id="KW-1185">Reference proteome</keyword>
<evidence type="ECO:0000313" key="1">
    <source>
        <dbReference type="EMBL" id="KAG9503404.1"/>
    </source>
</evidence>
<dbReference type="EMBL" id="JAHBCI010000004">
    <property type="protein sequence ID" value="KAG9503404.1"/>
    <property type="molecule type" value="Genomic_DNA"/>
</dbReference>
<gene>
    <name evidence="1" type="ORF">J7337_006249</name>
</gene>
<sequence>MSTAIFMEGYGTMLIGNMFGLPEFRKRYGRPAKDDTYQIPAPWKAGLTNGSACVQLQQIAFKPNPGKGGIDGIK</sequence>